<name>A0ABN1QTN4_9ACTN</name>
<dbReference type="SMART" id="SM01236">
    <property type="entry name" value="Haem_oxygenase_2"/>
    <property type="match status" value="1"/>
</dbReference>
<sequence length="231" mass="25600">MTTASETLRATLSMAAPALHAASARLWQADDLRQRYPEYLRVMHAVIKATVPLLLAARDRSGGRLAHYFDAHAHEETGHDEWLAEDLAAIGEPVAATPPTLVAELVGAQYYWVLHHHPVSLLGYIAVMEGFPPTAALIEHLERRTGYPAPAFRTLRVHAEADIDHRAAVDTLLDRLPLDAETGQALRVSALHSVRKSTELFHCLSGAADTIPVRYRIPGEPPQNRRHHTHR</sequence>
<dbReference type="Proteomes" id="UP001501578">
    <property type="component" value="Unassembled WGS sequence"/>
</dbReference>
<dbReference type="SUPFAM" id="SSF48613">
    <property type="entry name" value="Heme oxygenase-like"/>
    <property type="match status" value="1"/>
</dbReference>
<keyword evidence="2" id="KW-1185">Reference proteome</keyword>
<evidence type="ECO:0000313" key="1">
    <source>
        <dbReference type="EMBL" id="GAA0947115.1"/>
    </source>
</evidence>
<protein>
    <recommendedName>
        <fullName evidence="3">Iron-containing redox enzyme family protein</fullName>
    </recommendedName>
</protein>
<gene>
    <name evidence="1" type="ORF">GCM10009560_63350</name>
</gene>
<dbReference type="Gene3D" id="1.20.910.10">
    <property type="entry name" value="Heme oxygenase-like"/>
    <property type="match status" value="1"/>
</dbReference>
<evidence type="ECO:0008006" key="3">
    <source>
        <dbReference type="Google" id="ProtNLM"/>
    </source>
</evidence>
<dbReference type="InterPro" id="IPR016084">
    <property type="entry name" value="Haem_Oase-like_multi-hlx"/>
</dbReference>
<organism evidence="1 2">
    <name type="scientific">Nonomuraea longicatena</name>
    <dbReference type="NCBI Taxonomy" id="83682"/>
    <lineage>
        <taxon>Bacteria</taxon>
        <taxon>Bacillati</taxon>
        <taxon>Actinomycetota</taxon>
        <taxon>Actinomycetes</taxon>
        <taxon>Streptosporangiales</taxon>
        <taxon>Streptosporangiaceae</taxon>
        <taxon>Nonomuraea</taxon>
    </lineage>
</organism>
<accession>A0ABN1QTN4</accession>
<reference evidence="1 2" key="1">
    <citation type="journal article" date="2019" name="Int. J. Syst. Evol. Microbiol.">
        <title>The Global Catalogue of Microorganisms (GCM) 10K type strain sequencing project: providing services to taxonomists for standard genome sequencing and annotation.</title>
        <authorList>
            <consortium name="The Broad Institute Genomics Platform"/>
            <consortium name="The Broad Institute Genome Sequencing Center for Infectious Disease"/>
            <person name="Wu L."/>
            <person name="Ma J."/>
        </authorList>
    </citation>
    <scope>NUCLEOTIDE SEQUENCE [LARGE SCALE GENOMIC DNA]</scope>
    <source>
        <strain evidence="1 2">JCM 11136</strain>
    </source>
</reference>
<comment type="caution">
    <text evidence="1">The sequence shown here is derived from an EMBL/GenBank/DDBJ whole genome shotgun (WGS) entry which is preliminary data.</text>
</comment>
<proteinExistence type="predicted"/>
<dbReference type="EMBL" id="BAAAHQ010000040">
    <property type="protein sequence ID" value="GAA0947115.1"/>
    <property type="molecule type" value="Genomic_DNA"/>
</dbReference>
<dbReference type="RefSeq" id="WP_343953824.1">
    <property type="nucleotide sequence ID" value="NZ_BAAAHQ010000040.1"/>
</dbReference>
<dbReference type="Pfam" id="PF14518">
    <property type="entry name" value="Haem_oxygenas_2"/>
    <property type="match status" value="1"/>
</dbReference>
<evidence type="ECO:0000313" key="2">
    <source>
        <dbReference type="Proteomes" id="UP001501578"/>
    </source>
</evidence>